<dbReference type="SUPFAM" id="SSF50249">
    <property type="entry name" value="Nucleic acid-binding proteins"/>
    <property type="match status" value="1"/>
</dbReference>
<evidence type="ECO:0000256" key="9">
    <source>
        <dbReference type="ARBA" id="ARBA00022741"/>
    </source>
</evidence>
<evidence type="ECO:0000313" key="19">
    <source>
        <dbReference type="Proteomes" id="UP000229641"/>
    </source>
</evidence>
<evidence type="ECO:0000256" key="10">
    <source>
        <dbReference type="ARBA" id="ARBA00022840"/>
    </source>
</evidence>
<dbReference type="EMBL" id="PCWA01000097">
    <property type="protein sequence ID" value="PIQ88541.1"/>
    <property type="molecule type" value="Genomic_DNA"/>
</dbReference>
<keyword evidence="13" id="KW-0030">Aminoacyl-tRNA synthetase</keyword>
<keyword evidence="10" id="KW-0067">ATP-binding</keyword>
<dbReference type="GO" id="GO:0004825">
    <property type="term" value="F:methionine-tRNA ligase activity"/>
    <property type="evidence" value="ECO:0007669"/>
    <property type="project" value="UniProtKB-EC"/>
</dbReference>
<sequence length="106" mass="11720">MITYDDFKKLELRVAVIKEASFHPDADKLYVLKIDSGGTEKQLVAGIRQHYLPEELIGKQIIIIDNLEPKAVRGIMSNGMLLAASDEDGLSLICPDKPRKPGSTVK</sequence>
<keyword evidence="8 18" id="KW-0436">Ligase</keyword>
<dbReference type="InterPro" id="IPR002547">
    <property type="entry name" value="tRNA-bd_dom"/>
</dbReference>
<evidence type="ECO:0000256" key="13">
    <source>
        <dbReference type="ARBA" id="ARBA00023146"/>
    </source>
</evidence>
<accession>A0A2H0LVX9</accession>
<dbReference type="InterPro" id="IPR012340">
    <property type="entry name" value="NA-bd_OB-fold"/>
</dbReference>
<evidence type="ECO:0000256" key="3">
    <source>
        <dbReference type="ARBA" id="ARBA00011738"/>
    </source>
</evidence>
<proteinExistence type="predicted"/>
<organism evidence="18 19">
    <name type="scientific">Candidatus Ghiorseimicrobium undicola</name>
    <dbReference type="NCBI Taxonomy" id="1974746"/>
    <lineage>
        <taxon>Bacteria</taxon>
        <taxon>Pseudomonadati</taxon>
        <taxon>Candidatus Omnitrophota</taxon>
        <taxon>Candidatus Ghiorseimicrobium</taxon>
    </lineage>
</organism>
<dbReference type="Proteomes" id="UP000229641">
    <property type="component" value="Unassembled WGS sequence"/>
</dbReference>
<dbReference type="GO" id="GO:0005737">
    <property type="term" value="C:cytoplasm"/>
    <property type="evidence" value="ECO:0007669"/>
    <property type="project" value="UniProtKB-SubCell"/>
</dbReference>
<evidence type="ECO:0000256" key="12">
    <source>
        <dbReference type="ARBA" id="ARBA00022917"/>
    </source>
</evidence>
<protein>
    <recommendedName>
        <fullName evidence="5">Methionine--tRNA ligase</fullName>
        <ecNumber evidence="4">6.1.1.10</ecNumber>
    </recommendedName>
    <alternativeName>
        <fullName evidence="14">Methionyl-tRNA synthetase</fullName>
    </alternativeName>
</protein>
<keyword evidence="9" id="KW-0547">Nucleotide-binding</keyword>
<keyword evidence="11 16" id="KW-0694">RNA-binding</keyword>
<evidence type="ECO:0000313" key="18">
    <source>
        <dbReference type="EMBL" id="PIQ88541.1"/>
    </source>
</evidence>
<evidence type="ECO:0000256" key="14">
    <source>
        <dbReference type="ARBA" id="ARBA00030904"/>
    </source>
</evidence>
<dbReference type="InterPro" id="IPR004495">
    <property type="entry name" value="Met-tRNA-synth_bsu_C"/>
</dbReference>
<dbReference type="EC" id="6.1.1.10" evidence="4"/>
<comment type="catalytic activity">
    <reaction evidence="15">
        <text>tRNA(Met) + L-methionine + ATP = L-methionyl-tRNA(Met) + AMP + diphosphate</text>
        <dbReference type="Rhea" id="RHEA:13481"/>
        <dbReference type="Rhea" id="RHEA-COMP:9667"/>
        <dbReference type="Rhea" id="RHEA-COMP:9698"/>
        <dbReference type="ChEBI" id="CHEBI:30616"/>
        <dbReference type="ChEBI" id="CHEBI:33019"/>
        <dbReference type="ChEBI" id="CHEBI:57844"/>
        <dbReference type="ChEBI" id="CHEBI:78442"/>
        <dbReference type="ChEBI" id="CHEBI:78530"/>
        <dbReference type="ChEBI" id="CHEBI:456215"/>
        <dbReference type="EC" id="6.1.1.10"/>
    </reaction>
</comment>
<comment type="function">
    <text evidence="1">Is required not only for elongation of protein synthesis but also for the initiation of all mRNA translation through initiator tRNA(fMet) aminoacylation.</text>
</comment>
<dbReference type="CDD" id="cd02800">
    <property type="entry name" value="tRNA_bind_EcMetRS_like"/>
    <property type="match status" value="1"/>
</dbReference>
<evidence type="ECO:0000256" key="2">
    <source>
        <dbReference type="ARBA" id="ARBA00004496"/>
    </source>
</evidence>
<name>A0A2H0LVX9_9BACT</name>
<keyword evidence="12" id="KW-0648">Protein biosynthesis</keyword>
<evidence type="ECO:0000256" key="8">
    <source>
        <dbReference type="ARBA" id="ARBA00022598"/>
    </source>
</evidence>
<evidence type="ECO:0000256" key="4">
    <source>
        <dbReference type="ARBA" id="ARBA00012838"/>
    </source>
</evidence>
<evidence type="ECO:0000256" key="11">
    <source>
        <dbReference type="ARBA" id="ARBA00022884"/>
    </source>
</evidence>
<gene>
    <name evidence="18" type="primary">metG</name>
    <name evidence="18" type="ORF">COV72_07905</name>
</gene>
<dbReference type="GO" id="GO:0000049">
    <property type="term" value="F:tRNA binding"/>
    <property type="evidence" value="ECO:0007669"/>
    <property type="project" value="UniProtKB-UniRule"/>
</dbReference>
<evidence type="ECO:0000256" key="1">
    <source>
        <dbReference type="ARBA" id="ARBA00003314"/>
    </source>
</evidence>
<reference evidence="18 19" key="1">
    <citation type="submission" date="2017-09" db="EMBL/GenBank/DDBJ databases">
        <title>Depth-based differentiation of microbial function through sediment-hosted aquifers and enrichment of novel symbionts in the deep terrestrial subsurface.</title>
        <authorList>
            <person name="Probst A.J."/>
            <person name="Ladd B."/>
            <person name="Jarett J.K."/>
            <person name="Geller-Mcgrath D.E."/>
            <person name="Sieber C.M."/>
            <person name="Emerson J.B."/>
            <person name="Anantharaman K."/>
            <person name="Thomas B.C."/>
            <person name="Malmstrom R."/>
            <person name="Stieglmeier M."/>
            <person name="Klingl A."/>
            <person name="Woyke T."/>
            <person name="Ryan C.M."/>
            <person name="Banfield J.F."/>
        </authorList>
    </citation>
    <scope>NUCLEOTIDE SEQUENCE [LARGE SCALE GENOMIC DNA]</scope>
    <source>
        <strain evidence="18">CG11_big_fil_rev_8_21_14_0_20_42_13</strain>
    </source>
</reference>
<feature type="domain" description="TRNA-binding" evidence="17">
    <location>
        <begin position="6"/>
        <end position="106"/>
    </location>
</feature>
<evidence type="ECO:0000256" key="7">
    <source>
        <dbReference type="ARBA" id="ARBA00022555"/>
    </source>
</evidence>
<dbReference type="PANTHER" id="PTHR11586">
    <property type="entry name" value="TRNA-AMINOACYLATION COFACTOR ARC1 FAMILY MEMBER"/>
    <property type="match status" value="1"/>
</dbReference>
<dbReference type="NCBIfam" id="TIGR00399">
    <property type="entry name" value="metG_C_term"/>
    <property type="match status" value="1"/>
</dbReference>
<dbReference type="Gene3D" id="2.40.50.140">
    <property type="entry name" value="Nucleic acid-binding proteins"/>
    <property type="match status" value="1"/>
</dbReference>
<evidence type="ECO:0000256" key="6">
    <source>
        <dbReference type="ARBA" id="ARBA00022490"/>
    </source>
</evidence>
<dbReference type="FunFam" id="2.40.50.140:FF:000042">
    <property type="entry name" value="Methionine--tRNA ligase"/>
    <property type="match status" value="1"/>
</dbReference>
<comment type="subcellular location">
    <subcellularLocation>
        <location evidence="2">Cytoplasm</location>
    </subcellularLocation>
</comment>
<evidence type="ECO:0000259" key="17">
    <source>
        <dbReference type="PROSITE" id="PS50886"/>
    </source>
</evidence>
<evidence type="ECO:0000256" key="5">
    <source>
        <dbReference type="ARBA" id="ARBA00018753"/>
    </source>
</evidence>
<dbReference type="AlphaFoldDB" id="A0A2H0LVX9"/>
<dbReference type="GO" id="GO:0005524">
    <property type="term" value="F:ATP binding"/>
    <property type="evidence" value="ECO:0007669"/>
    <property type="project" value="UniProtKB-KW"/>
</dbReference>
<keyword evidence="6" id="KW-0963">Cytoplasm</keyword>
<dbReference type="PROSITE" id="PS50886">
    <property type="entry name" value="TRBD"/>
    <property type="match status" value="1"/>
</dbReference>
<comment type="subunit">
    <text evidence="3">Homodimer.</text>
</comment>
<dbReference type="PANTHER" id="PTHR11586:SF37">
    <property type="entry name" value="TRNA-BINDING DOMAIN-CONTAINING PROTEIN"/>
    <property type="match status" value="1"/>
</dbReference>
<comment type="caution">
    <text evidence="18">The sequence shown here is derived from an EMBL/GenBank/DDBJ whole genome shotgun (WGS) entry which is preliminary data.</text>
</comment>
<keyword evidence="7 16" id="KW-0820">tRNA-binding</keyword>
<dbReference type="InterPro" id="IPR051270">
    <property type="entry name" value="Tyrosine-tRNA_ligase_regulator"/>
</dbReference>
<dbReference type="Pfam" id="PF01588">
    <property type="entry name" value="tRNA_bind"/>
    <property type="match status" value="1"/>
</dbReference>
<evidence type="ECO:0000256" key="15">
    <source>
        <dbReference type="ARBA" id="ARBA00047364"/>
    </source>
</evidence>
<dbReference type="GO" id="GO:0006431">
    <property type="term" value="P:methionyl-tRNA aminoacylation"/>
    <property type="evidence" value="ECO:0007669"/>
    <property type="project" value="InterPro"/>
</dbReference>
<evidence type="ECO:0000256" key="16">
    <source>
        <dbReference type="PROSITE-ProRule" id="PRU00209"/>
    </source>
</evidence>